<evidence type="ECO:0000313" key="3">
    <source>
        <dbReference type="Proteomes" id="UP000516072"/>
    </source>
</evidence>
<feature type="transmembrane region" description="Helical" evidence="1">
    <location>
        <begin position="12"/>
        <end position="31"/>
    </location>
</feature>
<dbReference type="Gene3D" id="3.30.70.1440">
    <property type="entry name" value="Multidrug efflux transporter AcrB pore domain"/>
    <property type="match status" value="1"/>
</dbReference>
<feature type="transmembrane region" description="Helical" evidence="1">
    <location>
        <begin position="984"/>
        <end position="1010"/>
    </location>
</feature>
<evidence type="ECO:0000256" key="1">
    <source>
        <dbReference type="SAM" id="Phobius"/>
    </source>
</evidence>
<accession>A0A7G1QAF9</accession>
<keyword evidence="1" id="KW-0472">Membrane</keyword>
<gene>
    <name evidence="2" type="ORF">NSCAC_1174</name>
</gene>
<evidence type="ECO:0000313" key="2">
    <source>
        <dbReference type="EMBL" id="CAB1276442.1"/>
    </source>
</evidence>
<feature type="transmembrane region" description="Helical" evidence="1">
    <location>
        <begin position="584"/>
        <end position="602"/>
    </location>
</feature>
<dbReference type="Gene3D" id="3.30.70.1320">
    <property type="entry name" value="Multidrug efflux transporter AcrB pore domain like"/>
    <property type="match status" value="1"/>
</dbReference>
<dbReference type="Proteomes" id="UP000516072">
    <property type="component" value="Chromosome"/>
</dbReference>
<dbReference type="PRINTS" id="PR00702">
    <property type="entry name" value="ACRIFLAVINRP"/>
</dbReference>
<proteinExistence type="predicted"/>
<feature type="transmembrane region" description="Helical" evidence="1">
    <location>
        <begin position="934"/>
        <end position="953"/>
    </location>
</feature>
<feature type="transmembrane region" description="Helical" evidence="1">
    <location>
        <begin position="464"/>
        <end position="483"/>
    </location>
</feature>
<sequence>MNQLVVVALKRPYTFVVLSILIIILGIQSVLKAATDIFPNIKIPITSVVWAYDGMLPQDIEGRITYIFERFLTSTVEGIKYIHSHSYFGSSIVNIFLQHEVDPAQAEADITAISQTVVNFLPPDIAPPMVMKLAPSSVPVATIQVTSDTLSPADLYNLSVMRIRPLLVTVEGAILPHPYGGQDMTVGIAIDRDKLLARHLTPADVHEAVNRQNLVLPGGDMKIYSTDWVVLTNSSVLTIEDYEKIPLKREGNNYVYLRDVADVNLMGNVLKNAVIVDGKQSVMIVVMKSSEASTLSVVQGVKDIIPRLETVVPKDVHIKLVNDASTFVKESINDVVHEIIIAAALVGTIVLVLLGSWRPTVIIAATIPLSLLTALIALYYTEETINVMTLGGLALSVGVLVDNATVVIENMDTHIHMGKPLETAILDGTRQILLPTFVATLAIGIVWLPLFGLSGVSGFLFGPMAKAVIYAMLASFFLSYTLVPTMAKYILHDPNAPDDHLHPDRPEIDKSAQEVYELTERETEEEALHNVGGTHFAESVPDLEQEKKPKGIFVQIGQSIDRGFNRFRDGYGSLLEKSMARRNFTVIVMLAIALGSWVLFAFNGRDFFPEVKTDSMQMHVRFPLGTRIEVSDRISALIAEDIRKLLPDKVEDIINNCGLPVGPHNLAFIPTPTIGSQDCDVTMSLTNPKSPIWEFREVLRKGLTKLYPGSEFTFQPSDLTGKILNFGSPAPIDVQINGPDQVDNFEYVRKLHGLLKNIPGARDVVIQQTMNTPTLLVESNRAFGLGVDIHQKDFGDNMLIATAGSYQIDLNFWLDRATGMAYPINVRIPQPKLKEVNQLLAVPIQSNEGKEGRNKLQLLGNVGTVSPIGTPGVITHADIMPLFDIYVSPEGRDLGSTLEEVREIVDSVKDELPHSAAVEIEGQAILMESAFAEMIIGLVASIVLIYLLIVVNFQSWLDPFIIITALPGALGGIAWMLFLTHTNISVPALTGAIMTMGTATANSILVVSYARERIEIHGEAIKAALEAGVARFRPVLMTASAMIAGMIPMATGNSQNAPLGRAVIGGLTLATIFTLIFVPCVYAIIYHRRSAATQSGE</sequence>
<dbReference type="InterPro" id="IPR027463">
    <property type="entry name" value="AcrB_DN_DC_subdom"/>
</dbReference>
<organism evidence="2 3">
    <name type="scientific">Candidatus Nitrosacidococcus tergens</name>
    <dbReference type="NCBI Taxonomy" id="553981"/>
    <lineage>
        <taxon>Bacteria</taxon>
        <taxon>Pseudomonadati</taxon>
        <taxon>Pseudomonadota</taxon>
        <taxon>Gammaproteobacteria</taxon>
        <taxon>Chromatiales</taxon>
        <taxon>Chromatiaceae</taxon>
        <taxon>Candidatus Nitrosacidococcus</taxon>
    </lineage>
</organism>
<feature type="transmembrane region" description="Helical" evidence="1">
    <location>
        <begin position="432"/>
        <end position="452"/>
    </location>
</feature>
<feature type="transmembrane region" description="Helical" evidence="1">
    <location>
        <begin position="387"/>
        <end position="411"/>
    </location>
</feature>
<dbReference type="EMBL" id="LR778175">
    <property type="protein sequence ID" value="CAB1276442.1"/>
    <property type="molecule type" value="Genomic_DNA"/>
</dbReference>
<feature type="transmembrane region" description="Helical" evidence="1">
    <location>
        <begin position="335"/>
        <end position="354"/>
    </location>
</feature>
<reference evidence="2 3" key="1">
    <citation type="submission" date="2020-03" db="EMBL/GenBank/DDBJ databases">
        <authorList>
            <person name="Picone N."/>
        </authorList>
    </citation>
    <scope>NUCLEOTIDE SEQUENCE [LARGE SCALE GENOMIC DNA]</scope>
    <source>
        <strain evidence="2">NSCAC1</strain>
    </source>
</reference>
<dbReference type="SUPFAM" id="SSF82866">
    <property type="entry name" value="Multidrug efflux transporter AcrB transmembrane domain"/>
    <property type="match status" value="2"/>
</dbReference>
<dbReference type="PANTHER" id="PTHR32063">
    <property type="match status" value="1"/>
</dbReference>
<dbReference type="Gene3D" id="3.30.2090.10">
    <property type="entry name" value="Multidrug efflux transporter AcrB TolC docking domain, DN and DC subdomains"/>
    <property type="match status" value="2"/>
</dbReference>
<feature type="transmembrane region" description="Helical" evidence="1">
    <location>
        <begin position="361"/>
        <end position="381"/>
    </location>
</feature>
<dbReference type="Gene3D" id="1.20.1640.10">
    <property type="entry name" value="Multidrug efflux transporter AcrB transmembrane domain"/>
    <property type="match status" value="2"/>
</dbReference>
<feature type="transmembrane region" description="Helical" evidence="1">
    <location>
        <begin position="960"/>
        <end position="978"/>
    </location>
</feature>
<keyword evidence="3" id="KW-1185">Reference proteome</keyword>
<protein>
    <submittedName>
        <fullName evidence="2">Acriflavin resistance protein</fullName>
    </submittedName>
</protein>
<dbReference type="Gene3D" id="3.30.70.1430">
    <property type="entry name" value="Multidrug efflux transporter AcrB pore domain"/>
    <property type="match status" value="2"/>
</dbReference>
<dbReference type="AlphaFoldDB" id="A0A7G1QAF9"/>
<feature type="transmembrane region" description="Helical" evidence="1">
    <location>
        <begin position="1031"/>
        <end position="1050"/>
    </location>
</feature>
<dbReference type="KEGG" id="ntg:NSCAC_1174"/>
<dbReference type="GO" id="GO:0042910">
    <property type="term" value="F:xenobiotic transmembrane transporter activity"/>
    <property type="evidence" value="ECO:0007669"/>
    <property type="project" value="TreeGrafter"/>
</dbReference>
<keyword evidence="1" id="KW-0812">Transmembrane</keyword>
<dbReference type="PANTHER" id="PTHR32063:SF8">
    <property type="entry name" value="CATION EFFLUX PROTEIN"/>
    <property type="match status" value="1"/>
</dbReference>
<dbReference type="GO" id="GO:0005886">
    <property type="term" value="C:plasma membrane"/>
    <property type="evidence" value="ECO:0007669"/>
    <property type="project" value="TreeGrafter"/>
</dbReference>
<dbReference type="RefSeq" id="WP_197743887.1">
    <property type="nucleotide sequence ID" value="NZ_LR778175.1"/>
</dbReference>
<dbReference type="SUPFAM" id="SSF82714">
    <property type="entry name" value="Multidrug efflux transporter AcrB TolC docking domain, DN and DC subdomains"/>
    <property type="match status" value="1"/>
</dbReference>
<dbReference type="Pfam" id="PF00873">
    <property type="entry name" value="ACR_tran"/>
    <property type="match status" value="2"/>
</dbReference>
<name>A0A7G1QAF9_9GAMM</name>
<feature type="transmembrane region" description="Helical" evidence="1">
    <location>
        <begin position="1062"/>
        <end position="1085"/>
    </location>
</feature>
<dbReference type="SUPFAM" id="SSF82693">
    <property type="entry name" value="Multidrug efflux transporter AcrB pore domain, PN1, PN2, PC1 and PC2 subdomains"/>
    <property type="match status" value="2"/>
</dbReference>
<dbReference type="InterPro" id="IPR001036">
    <property type="entry name" value="Acrflvin-R"/>
</dbReference>
<keyword evidence="1" id="KW-1133">Transmembrane helix</keyword>